<accession>A0AAV4FJH6</accession>
<gene>
    <name evidence="2" type="ORF">ElyMa_000396500</name>
</gene>
<name>A0AAV4FJH6_9GAST</name>
<reference evidence="2 3" key="1">
    <citation type="journal article" date="2021" name="Elife">
        <title>Chloroplast acquisition without the gene transfer in kleptoplastic sea slugs, Plakobranchus ocellatus.</title>
        <authorList>
            <person name="Maeda T."/>
            <person name="Takahashi S."/>
            <person name="Yoshida T."/>
            <person name="Shimamura S."/>
            <person name="Takaki Y."/>
            <person name="Nagai Y."/>
            <person name="Toyoda A."/>
            <person name="Suzuki Y."/>
            <person name="Arimoto A."/>
            <person name="Ishii H."/>
            <person name="Satoh N."/>
            <person name="Nishiyama T."/>
            <person name="Hasebe M."/>
            <person name="Maruyama T."/>
            <person name="Minagawa J."/>
            <person name="Obokata J."/>
            <person name="Shigenobu S."/>
        </authorList>
    </citation>
    <scope>NUCLEOTIDE SEQUENCE [LARGE SCALE GENOMIC DNA]</scope>
</reference>
<evidence type="ECO:0000313" key="2">
    <source>
        <dbReference type="EMBL" id="GFR73089.1"/>
    </source>
</evidence>
<keyword evidence="1" id="KW-0812">Transmembrane</keyword>
<evidence type="ECO:0000256" key="1">
    <source>
        <dbReference type="SAM" id="Phobius"/>
    </source>
</evidence>
<comment type="caution">
    <text evidence="2">The sequence shown here is derived from an EMBL/GenBank/DDBJ whole genome shotgun (WGS) entry which is preliminary data.</text>
</comment>
<dbReference type="AlphaFoldDB" id="A0AAV4FJH6"/>
<dbReference type="Proteomes" id="UP000762676">
    <property type="component" value="Unassembled WGS sequence"/>
</dbReference>
<dbReference type="EMBL" id="BMAT01000780">
    <property type="protein sequence ID" value="GFR73089.1"/>
    <property type="molecule type" value="Genomic_DNA"/>
</dbReference>
<sequence>MDLFQNGSKEDTDVRNVVLYETSQGYRLKFSKMANTIKVITIILLVLCAVAFARTIEYIPGLDGKTMKRAPYFQESGLFKRDYNFNEMRE</sequence>
<keyword evidence="1" id="KW-1133">Transmembrane helix</keyword>
<protein>
    <submittedName>
        <fullName evidence="2">Uncharacterized protein</fullName>
    </submittedName>
</protein>
<organism evidence="2 3">
    <name type="scientific">Elysia marginata</name>
    <dbReference type="NCBI Taxonomy" id="1093978"/>
    <lineage>
        <taxon>Eukaryota</taxon>
        <taxon>Metazoa</taxon>
        <taxon>Spiralia</taxon>
        <taxon>Lophotrochozoa</taxon>
        <taxon>Mollusca</taxon>
        <taxon>Gastropoda</taxon>
        <taxon>Heterobranchia</taxon>
        <taxon>Euthyneura</taxon>
        <taxon>Panpulmonata</taxon>
        <taxon>Sacoglossa</taxon>
        <taxon>Placobranchoidea</taxon>
        <taxon>Plakobranchidae</taxon>
        <taxon>Elysia</taxon>
    </lineage>
</organism>
<feature type="transmembrane region" description="Helical" evidence="1">
    <location>
        <begin position="37"/>
        <end position="59"/>
    </location>
</feature>
<proteinExistence type="predicted"/>
<evidence type="ECO:0000313" key="3">
    <source>
        <dbReference type="Proteomes" id="UP000762676"/>
    </source>
</evidence>
<keyword evidence="3" id="KW-1185">Reference proteome</keyword>
<keyword evidence="1" id="KW-0472">Membrane</keyword>